<sequence length="101" mass="10230">MLDVPACDVALDAPRLTATVDGVALPDSASAIGGVVLAGILIGSAALFSPSTFATLSLPAHRVEQHANDEVPDAQTPRIARVRITEQGDQPTGTGSVAART</sequence>
<evidence type="ECO:0000313" key="3">
    <source>
        <dbReference type="Proteomes" id="UP001596395"/>
    </source>
</evidence>
<feature type="transmembrane region" description="Helical" evidence="1">
    <location>
        <begin position="29"/>
        <end position="48"/>
    </location>
</feature>
<reference evidence="2 3" key="1">
    <citation type="journal article" date="2019" name="Int. J. Syst. Evol. Microbiol.">
        <title>The Global Catalogue of Microorganisms (GCM) 10K type strain sequencing project: providing services to taxonomists for standard genome sequencing and annotation.</title>
        <authorList>
            <consortium name="The Broad Institute Genomics Platform"/>
            <consortium name="The Broad Institute Genome Sequencing Center for Infectious Disease"/>
            <person name="Wu L."/>
            <person name="Ma J."/>
        </authorList>
    </citation>
    <scope>NUCLEOTIDE SEQUENCE [LARGE SCALE GENOMIC DNA]</scope>
    <source>
        <strain evidence="2 3">GX26</strain>
    </source>
</reference>
<evidence type="ECO:0000313" key="2">
    <source>
        <dbReference type="EMBL" id="MFC6954790.1"/>
    </source>
</evidence>
<evidence type="ECO:0000256" key="1">
    <source>
        <dbReference type="SAM" id="Phobius"/>
    </source>
</evidence>
<accession>A0ABD5VGY6</accession>
<keyword evidence="3" id="KW-1185">Reference proteome</keyword>
<keyword evidence="1" id="KW-0812">Transmembrane</keyword>
<name>A0ABD5VGY6_9EURY</name>
<organism evidence="2 3">
    <name type="scientific">Halorubellus litoreus</name>
    <dbReference type="NCBI Taxonomy" id="755308"/>
    <lineage>
        <taxon>Archaea</taxon>
        <taxon>Methanobacteriati</taxon>
        <taxon>Methanobacteriota</taxon>
        <taxon>Stenosarchaea group</taxon>
        <taxon>Halobacteria</taxon>
        <taxon>Halobacteriales</taxon>
        <taxon>Halorubellaceae</taxon>
        <taxon>Halorubellus</taxon>
    </lineage>
</organism>
<comment type="caution">
    <text evidence="2">The sequence shown here is derived from an EMBL/GenBank/DDBJ whole genome shotgun (WGS) entry which is preliminary data.</text>
</comment>
<gene>
    <name evidence="2" type="ORF">ACFQGB_18135</name>
</gene>
<dbReference type="EMBL" id="JBHSXN010000004">
    <property type="protein sequence ID" value="MFC6954790.1"/>
    <property type="molecule type" value="Genomic_DNA"/>
</dbReference>
<dbReference type="Proteomes" id="UP001596395">
    <property type="component" value="Unassembled WGS sequence"/>
</dbReference>
<dbReference type="RefSeq" id="WP_336351733.1">
    <property type="nucleotide sequence ID" value="NZ_JAZAQL010000004.1"/>
</dbReference>
<proteinExistence type="predicted"/>
<protein>
    <submittedName>
        <fullName evidence="2">Uncharacterized protein</fullName>
    </submittedName>
</protein>
<keyword evidence="1" id="KW-1133">Transmembrane helix</keyword>
<keyword evidence="1" id="KW-0472">Membrane</keyword>
<dbReference type="AlphaFoldDB" id="A0ABD5VGY6"/>